<evidence type="ECO:0000313" key="3">
    <source>
        <dbReference type="Proteomes" id="UP000011713"/>
    </source>
</evidence>
<keyword evidence="3" id="KW-1185">Reference proteome</keyword>
<dbReference type="eggNOG" id="ENOG502S3IJ">
    <property type="taxonomic scope" value="Eukaryota"/>
</dbReference>
<feature type="compositionally biased region" description="Basic and acidic residues" evidence="1">
    <location>
        <begin position="384"/>
        <end position="394"/>
    </location>
</feature>
<feature type="region of interest" description="Disordered" evidence="1">
    <location>
        <begin position="80"/>
        <end position="169"/>
    </location>
</feature>
<evidence type="ECO:0000313" key="2">
    <source>
        <dbReference type="EnsemblProtists" id="HpaP805724"/>
    </source>
</evidence>
<proteinExistence type="predicted"/>
<feature type="compositionally biased region" description="Basic and acidic residues" evidence="1">
    <location>
        <begin position="159"/>
        <end position="169"/>
    </location>
</feature>
<feature type="region of interest" description="Disordered" evidence="1">
    <location>
        <begin position="304"/>
        <end position="409"/>
    </location>
</feature>
<dbReference type="VEuPathDB" id="FungiDB:HpaG805724"/>
<dbReference type="OMA" id="HMSNNIT"/>
<organism evidence="2 3">
    <name type="scientific">Hyaloperonospora arabidopsidis (strain Emoy2)</name>
    <name type="common">Downy mildew agent</name>
    <name type="synonym">Peronospora arabidopsidis</name>
    <dbReference type="NCBI Taxonomy" id="559515"/>
    <lineage>
        <taxon>Eukaryota</taxon>
        <taxon>Sar</taxon>
        <taxon>Stramenopiles</taxon>
        <taxon>Oomycota</taxon>
        <taxon>Peronosporomycetes</taxon>
        <taxon>Peronosporales</taxon>
        <taxon>Peronosporaceae</taxon>
        <taxon>Hyaloperonospora</taxon>
    </lineage>
</organism>
<evidence type="ECO:0000256" key="1">
    <source>
        <dbReference type="SAM" id="MobiDB-lite"/>
    </source>
</evidence>
<accession>M4BH48</accession>
<protein>
    <recommendedName>
        <fullName evidence="4">B box-type domain-containing protein</fullName>
    </recommendedName>
</protein>
<dbReference type="EMBL" id="JH598254">
    <property type="status" value="NOT_ANNOTATED_CDS"/>
    <property type="molecule type" value="Genomic_DNA"/>
</dbReference>
<dbReference type="InParanoid" id="M4BH48"/>
<dbReference type="Proteomes" id="UP000011713">
    <property type="component" value="Unassembled WGS sequence"/>
</dbReference>
<sequence length="763" mass="84599">MWCVECDAYFCATCHKKPHVLMLGSTTPHHCFPVDGASGKHFVEAAWSEKFTAMMEATFRLRLHDKIQVEELPVTVQTQATGQQALGGSGAGDSAGTTMKVSKQLPHSVDASSVAPAAVNGTSGDPLPSPISVPPTTTDGQTLSSSRSDTTQQQSRKRGLAEPDDSREKLQNVVCADSLGGHAPPTLTSIPAPAPAPKGVMLVQDSVKELRDEQAAAAKHSGQQALAPKMSMDQLLSQNALQKRQRHYQKERELQESDCALQPQQEQHRSQEQKQVGVSKHEQQCSNLKRSECSIVQQQQVDQRRQKGVQQHLNEQRQQGKQTREEEQGRQEERRHKEEQWRQGQLRWQELRKQDTLGKQGEYERDTLRHPGQLREQQRQQQLLEERLRNDHQRSSLQRGEARSPMCQGNQFVSQAQHVRLGRPESGFMASSSVSASMPGASMTPSNVSAPTPSTTRLTFASSPAYVAHAAPRFGPAAPSPRSYPFQPNVGDPVANATLCMGYDNAHQGHVSTFETTSQDHGGDRHLIIRDPSVQPQQAGYPGAMVPHRIGAGTMGDFGLSKPGEDDELRAIWVSDYDSVNVLVMQLDSEITKRAEEGHAFVHMSNNITVPEQLKQEINNLRAQRDAAMKKRFESVVRVCIFSDSVRSFAQQNEHSNIWGDVPEVLKASHNKCAEVSATIRKLEIQAQEFRKGVDEAVSSGDPVQMQTVARLGALLADCERKIRTSSGERDKQFNFMFQFSGTLRNMVRAEWATTGRGYHGTR</sequence>
<feature type="compositionally biased region" description="Basic and acidic residues" evidence="1">
    <location>
        <begin position="349"/>
        <end position="369"/>
    </location>
</feature>
<reference evidence="3" key="1">
    <citation type="journal article" date="2010" name="Science">
        <title>Signatures of adaptation to obligate biotrophy in the Hyaloperonospora arabidopsidis genome.</title>
        <authorList>
            <person name="Baxter L."/>
            <person name="Tripathy S."/>
            <person name="Ishaque N."/>
            <person name="Boot N."/>
            <person name="Cabral A."/>
            <person name="Kemen E."/>
            <person name="Thines M."/>
            <person name="Ah-Fong A."/>
            <person name="Anderson R."/>
            <person name="Badejoko W."/>
            <person name="Bittner-Eddy P."/>
            <person name="Boore J.L."/>
            <person name="Chibucos M.C."/>
            <person name="Coates M."/>
            <person name="Dehal P."/>
            <person name="Delehaunty K."/>
            <person name="Dong S."/>
            <person name="Downton P."/>
            <person name="Dumas B."/>
            <person name="Fabro G."/>
            <person name="Fronick C."/>
            <person name="Fuerstenberg S.I."/>
            <person name="Fulton L."/>
            <person name="Gaulin E."/>
            <person name="Govers F."/>
            <person name="Hughes L."/>
            <person name="Humphray S."/>
            <person name="Jiang R.H."/>
            <person name="Judelson H."/>
            <person name="Kamoun S."/>
            <person name="Kyung K."/>
            <person name="Meijer H."/>
            <person name="Minx P."/>
            <person name="Morris P."/>
            <person name="Nelson J."/>
            <person name="Phuntumart V."/>
            <person name="Qutob D."/>
            <person name="Rehmany A."/>
            <person name="Rougon-Cardoso A."/>
            <person name="Ryden P."/>
            <person name="Torto-Alalibo T."/>
            <person name="Studholme D."/>
            <person name="Wang Y."/>
            <person name="Win J."/>
            <person name="Wood J."/>
            <person name="Clifton S.W."/>
            <person name="Rogers J."/>
            <person name="Van den Ackerveken G."/>
            <person name="Jones J.D."/>
            <person name="McDowell J.M."/>
            <person name="Beynon J."/>
            <person name="Tyler B.M."/>
        </authorList>
    </citation>
    <scope>NUCLEOTIDE SEQUENCE [LARGE SCALE GENOMIC DNA]</scope>
    <source>
        <strain evidence="3">Emoy2</strain>
    </source>
</reference>
<dbReference type="AlphaFoldDB" id="M4BH48"/>
<dbReference type="CDD" id="cd19757">
    <property type="entry name" value="Bbox1"/>
    <property type="match status" value="1"/>
</dbReference>
<feature type="region of interest" description="Disordered" evidence="1">
    <location>
        <begin position="238"/>
        <end position="283"/>
    </location>
</feature>
<feature type="compositionally biased region" description="Low complexity" evidence="1">
    <location>
        <begin position="308"/>
        <end position="321"/>
    </location>
</feature>
<feature type="compositionally biased region" description="Basic and acidic residues" evidence="1">
    <location>
        <begin position="322"/>
        <end position="341"/>
    </location>
</feature>
<evidence type="ECO:0008006" key="4">
    <source>
        <dbReference type="Google" id="ProtNLM"/>
    </source>
</evidence>
<feature type="compositionally biased region" description="Low complexity" evidence="1">
    <location>
        <begin position="141"/>
        <end position="154"/>
    </location>
</feature>
<dbReference type="HOGENOM" id="CLU_021076_0_0_1"/>
<feature type="compositionally biased region" description="Low complexity" evidence="1">
    <location>
        <begin position="108"/>
        <end position="119"/>
    </location>
</feature>
<name>M4BH48_HYAAE</name>
<reference evidence="2" key="2">
    <citation type="submission" date="2015-06" db="UniProtKB">
        <authorList>
            <consortium name="EnsemblProtists"/>
        </authorList>
    </citation>
    <scope>IDENTIFICATION</scope>
    <source>
        <strain evidence="2">Emoy2</strain>
    </source>
</reference>
<dbReference type="EnsemblProtists" id="HpaT805724">
    <property type="protein sequence ID" value="HpaP805724"/>
    <property type="gene ID" value="HpaG805724"/>
</dbReference>